<dbReference type="UniPathway" id="UPA00378"/>
<proteinExistence type="inferred from homology"/>
<gene>
    <name evidence="10" type="ORF">CANTEDRAFT_116375</name>
</gene>
<dbReference type="GO" id="GO:0046354">
    <property type="term" value="P:mannan biosynthetic process"/>
    <property type="evidence" value="ECO:0007669"/>
    <property type="project" value="UniProtKB-ARBA"/>
</dbReference>
<keyword evidence="9" id="KW-0472">Membrane</keyword>
<accession>G3BDK5</accession>
<name>G3BDK5_CANTC</name>
<dbReference type="Pfam" id="PF11051">
    <property type="entry name" value="Mannosyl_trans3"/>
    <property type="match status" value="1"/>
</dbReference>
<dbReference type="SUPFAM" id="SSF53448">
    <property type="entry name" value="Nucleotide-diphospho-sugar transferases"/>
    <property type="match status" value="1"/>
</dbReference>
<dbReference type="AlphaFoldDB" id="G3BDK5"/>
<dbReference type="Proteomes" id="UP000000707">
    <property type="component" value="Unassembled WGS sequence"/>
</dbReference>
<dbReference type="InterPro" id="IPR022751">
    <property type="entry name" value="Alpha_mannosyltransferase"/>
</dbReference>
<reference evidence="10 11" key="1">
    <citation type="journal article" date="2011" name="Proc. Natl. Acad. Sci. U.S.A.">
        <title>Comparative genomics of xylose-fermenting fungi for enhanced biofuel production.</title>
        <authorList>
            <person name="Wohlbach D.J."/>
            <person name="Kuo A."/>
            <person name="Sato T.K."/>
            <person name="Potts K.M."/>
            <person name="Salamov A.A."/>
            <person name="LaButti K.M."/>
            <person name="Sun H."/>
            <person name="Clum A."/>
            <person name="Pangilinan J.L."/>
            <person name="Lindquist E.A."/>
            <person name="Lucas S."/>
            <person name="Lapidus A."/>
            <person name="Jin M."/>
            <person name="Gunawan C."/>
            <person name="Balan V."/>
            <person name="Dale B.E."/>
            <person name="Jeffries T.W."/>
            <person name="Zinkel R."/>
            <person name="Barry K.W."/>
            <person name="Grigoriev I.V."/>
            <person name="Gasch A.P."/>
        </authorList>
    </citation>
    <scope>NUCLEOTIDE SEQUENCE [LARGE SCALE GENOMIC DNA]</scope>
    <source>
        <strain evidence="11">ATCC 10573 / BCRC 21748 / CBS 615 / JCM 9827 / NBRC 10315 / NRRL Y-1498 / VKM Y-70</strain>
    </source>
</reference>
<comment type="subcellular location">
    <subcellularLocation>
        <location evidence="1">Golgi apparatus membrane</location>
        <topology evidence="1">Single-pass type II membrane protein</topology>
    </subcellularLocation>
</comment>
<evidence type="ECO:0000256" key="6">
    <source>
        <dbReference type="ARBA" id="ARBA00022968"/>
    </source>
</evidence>
<evidence type="ECO:0000313" key="10">
    <source>
        <dbReference type="EMBL" id="EGV60319.1"/>
    </source>
</evidence>
<evidence type="ECO:0000256" key="8">
    <source>
        <dbReference type="ARBA" id="ARBA00023034"/>
    </source>
</evidence>
<keyword evidence="5" id="KW-0812">Transmembrane</keyword>
<keyword evidence="8" id="KW-0333">Golgi apparatus</keyword>
<evidence type="ECO:0000256" key="4">
    <source>
        <dbReference type="ARBA" id="ARBA00022679"/>
    </source>
</evidence>
<organism evidence="11">
    <name type="scientific">Candida tenuis (strain ATCC 10573 / BCRC 21748 / CBS 615 / JCM 9827 / NBRC 10315 / NRRL Y-1498 / VKM Y-70)</name>
    <name type="common">Yeast</name>
    <name type="synonym">Yamadazyma tenuis</name>
    <dbReference type="NCBI Taxonomy" id="590646"/>
    <lineage>
        <taxon>Eukaryota</taxon>
        <taxon>Fungi</taxon>
        <taxon>Dikarya</taxon>
        <taxon>Ascomycota</taxon>
        <taxon>Saccharomycotina</taxon>
        <taxon>Pichiomycetes</taxon>
        <taxon>Debaryomycetaceae</taxon>
        <taxon>Yamadazyma</taxon>
    </lineage>
</organism>
<keyword evidence="4" id="KW-0808">Transferase</keyword>
<dbReference type="GO" id="GO:0000139">
    <property type="term" value="C:Golgi membrane"/>
    <property type="evidence" value="ECO:0007669"/>
    <property type="project" value="UniProtKB-SubCell"/>
</dbReference>
<keyword evidence="6" id="KW-0735">Signal-anchor</keyword>
<dbReference type="PANTHER" id="PTHR31646">
    <property type="entry name" value="ALPHA-1,2-MANNOSYLTRANSFERASE MNN2"/>
    <property type="match status" value="1"/>
</dbReference>
<dbReference type="OrthoDB" id="430354at2759"/>
<evidence type="ECO:0000313" key="11">
    <source>
        <dbReference type="Proteomes" id="UP000000707"/>
    </source>
</evidence>
<dbReference type="PANTHER" id="PTHR31646:SF1">
    <property type="entry name" value="ALPHA-1,2-MANNOSYLTRANSFERASE MNN2"/>
    <property type="match status" value="1"/>
</dbReference>
<evidence type="ECO:0008006" key="12">
    <source>
        <dbReference type="Google" id="ProtNLM"/>
    </source>
</evidence>
<evidence type="ECO:0000256" key="5">
    <source>
        <dbReference type="ARBA" id="ARBA00022692"/>
    </source>
</evidence>
<keyword evidence="11" id="KW-1185">Reference proteome</keyword>
<dbReference type="HOGENOM" id="CLU_013298_0_0_1"/>
<evidence type="ECO:0000256" key="3">
    <source>
        <dbReference type="ARBA" id="ARBA00009105"/>
    </source>
</evidence>
<evidence type="ECO:0000256" key="1">
    <source>
        <dbReference type="ARBA" id="ARBA00004323"/>
    </source>
</evidence>
<dbReference type="InterPro" id="IPR029044">
    <property type="entry name" value="Nucleotide-diphossugar_trans"/>
</dbReference>
<dbReference type="GO" id="GO:0000026">
    <property type="term" value="F:alpha-1,2-mannosyltransferase activity"/>
    <property type="evidence" value="ECO:0007669"/>
    <property type="project" value="TreeGrafter"/>
</dbReference>
<evidence type="ECO:0000256" key="9">
    <source>
        <dbReference type="ARBA" id="ARBA00023136"/>
    </source>
</evidence>
<comment type="similarity">
    <text evidence="3">Belongs to the MNN1/MNT family.</text>
</comment>
<evidence type="ECO:0000256" key="2">
    <source>
        <dbReference type="ARBA" id="ARBA00004922"/>
    </source>
</evidence>
<comment type="pathway">
    <text evidence="2">Protein modification; protein glycosylation.</text>
</comment>
<protein>
    <recommendedName>
        <fullName evidence="12">Nucleotide-diphospho-sugar transferase</fullName>
    </recommendedName>
</protein>
<sequence length="353" mass="40576">MFKWSSNFANYQLKSLALMVSSFQNVLLLDSDNILVQNPDSLFTSKLFKDYGMVTWPDYWERTISPVFYDISGLKVNEDKRVRYNRFPLATPDGLTSNLNTRESIADEVPYHDLEGAIPNLSTESGQVLINKDTHACTLLLSMYYNMLGPNLYYKLFSLGEQGEGDKDTFPAAASVCGENFYQVKSFIRTFGYFDDGGNFQGVAMGQKDPLGDYEKYQKYLETPSKSKENKHIPIKSQIENIDNLQKEHFSGDSGKLFAIHCNFPKFDPVGLLAREDLWDAENKRLKYRLFSGFTYDDPNIKAKTLDFELEQWKNIEKALCSETIDFPYFKSENIEEICTLARNQVRFLQSVP</sequence>
<dbReference type="EMBL" id="GL996528">
    <property type="protein sequence ID" value="EGV60319.1"/>
    <property type="molecule type" value="Genomic_DNA"/>
</dbReference>
<keyword evidence="7" id="KW-1133">Transmembrane helix</keyword>
<evidence type="ECO:0000256" key="7">
    <source>
        <dbReference type="ARBA" id="ARBA00022989"/>
    </source>
</evidence>